<reference evidence="2" key="1">
    <citation type="journal article" date="2015" name="Nature">
        <title>Complex archaea that bridge the gap between prokaryotes and eukaryotes.</title>
        <authorList>
            <person name="Spang A."/>
            <person name="Saw J.H."/>
            <person name="Jorgensen S.L."/>
            <person name="Zaremba-Niedzwiedzka K."/>
            <person name="Martijn J."/>
            <person name="Lind A.E."/>
            <person name="van Eijk R."/>
            <person name="Schleper C."/>
            <person name="Guy L."/>
            <person name="Ettema T.J."/>
        </authorList>
    </citation>
    <scope>NUCLEOTIDE SEQUENCE</scope>
</reference>
<organism evidence="2">
    <name type="scientific">marine sediment metagenome</name>
    <dbReference type="NCBI Taxonomy" id="412755"/>
    <lineage>
        <taxon>unclassified sequences</taxon>
        <taxon>metagenomes</taxon>
        <taxon>ecological metagenomes</taxon>
    </lineage>
</organism>
<dbReference type="EMBL" id="LAZR01000403">
    <property type="protein sequence ID" value="KKN70451.1"/>
    <property type="molecule type" value="Genomic_DNA"/>
</dbReference>
<dbReference type="AlphaFoldDB" id="A0A0F9VA81"/>
<keyword evidence="1" id="KW-0812">Transmembrane</keyword>
<comment type="caution">
    <text evidence="2">The sequence shown here is derived from an EMBL/GenBank/DDBJ whole genome shotgun (WGS) entry which is preliminary data.</text>
</comment>
<gene>
    <name evidence="2" type="ORF">LCGC14_0431460</name>
</gene>
<evidence type="ECO:0000313" key="2">
    <source>
        <dbReference type="EMBL" id="KKN70451.1"/>
    </source>
</evidence>
<keyword evidence="1" id="KW-0472">Membrane</keyword>
<protein>
    <submittedName>
        <fullName evidence="2">Uncharacterized protein</fullName>
    </submittedName>
</protein>
<keyword evidence="1" id="KW-1133">Transmembrane helix</keyword>
<name>A0A0F9VA81_9ZZZZ</name>
<evidence type="ECO:0000256" key="1">
    <source>
        <dbReference type="SAM" id="Phobius"/>
    </source>
</evidence>
<sequence length="75" mass="8436">MASNDFFQRMTKEAMNELADGKKSWKEVSPNVLIMAVFGMLTNHLTHKLTKPMWFFASVVAAGVIWYVVSSILGI</sequence>
<accession>A0A0F9VA81</accession>
<proteinExistence type="predicted"/>
<feature type="transmembrane region" description="Helical" evidence="1">
    <location>
        <begin position="53"/>
        <end position="73"/>
    </location>
</feature>